<dbReference type="SUPFAM" id="SSF57756">
    <property type="entry name" value="Retrovirus zinc finger-like domains"/>
    <property type="match status" value="1"/>
</dbReference>
<dbReference type="SMART" id="SM00343">
    <property type="entry name" value="ZnF_C2HC"/>
    <property type="match status" value="1"/>
</dbReference>
<evidence type="ECO:0000313" key="5">
    <source>
        <dbReference type="Proteomes" id="UP000821866"/>
    </source>
</evidence>
<dbReference type="InterPro" id="IPR001878">
    <property type="entry name" value="Znf_CCHC"/>
</dbReference>
<feature type="region of interest" description="Disordered" evidence="2">
    <location>
        <begin position="31"/>
        <end position="50"/>
    </location>
</feature>
<keyword evidence="1" id="KW-0862">Zinc</keyword>
<organism evidence="4 5">
    <name type="scientific">Rhipicephalus microplus</name>
    <name type="common">Cattle tick</name>
    <name type="synonym">Boophilus microplus</name>
    <dbReference type="NCBI Taxonomy" id="6941"/>
    <lineage>
        <taxon>Eukaryota</taxon>
        <taxon>Metazoa</taxon>
        <taxon>Ecdysozoa</taxon>
        <taxon>Arthropoda</taxon>
        <taxon>Chelicerata</taxon>
        <taxon>Arachnida</taxon>
        <taxon>Acari</taxon>
        <taxon>Parasitiformes</taxon>
        <taxon>Ixodida</taxon>
        <taxon>Ixodoidea</taxon>
        <taxon>Ixodidae</taxon>
        <taxon>Rhipicephalinae</taxon>
        <taxon>Rhipicephalus</taxon>
        <taxon>Boophilus</taxon>
    </lineage>
</organism>
<evidence type="ECO:0000313" key="4">
    <source>
        <dbReference type="EMBL" id="KAH8032421.1"/>
    </source>
</evidence>
<dbReference type="GO" id="GO:0008270">
    <property type="term" value="F:zinc ion binding"/>
    <property type="evidence" value="ECO:0007669"/>
    <property type="project" value="UniProtKB-KW"/>
</dbReference>
<gene>
    <name evidence="4" type="ORF">HPB51_025152</name>
</gene>
<evidence type="ECO:0000259" key="3">
    <source>
        <dbReference type="PROSITE" id="PS50158"/>
    </source>
</evidence>
<dbReference type="GO" id="GO:0003676">
    <property type="term" value="F:nucleic acid binding"/>
    <property type="evidence" value="ECO:0007669"/>
    <property type="project" value="InterPro"/>
</dbReference>
<comment type="caution">
    <text evidence="4">The sequence shown here is derived from an EMBL/GenBank/DDBJ whole genome shotgun (WGS) entry which is preliminary data.</text>
</comment>
<evidence type="ECO:0000256" key="1">
    <source>
        <dbReference type="PROSITE-ProRule" id="PRU00047"/>
    </source>
</evidence>
<dbReference type="InterPro" id="IPR036875">
    <property type="entry name" value="Znf_CCHC_sf"/>
</dbReference>
<keyword evidence="1" id="KW-0479">Metal-binding</keyword>
<dbReference type="VEuPathDB" id="VectorBase:LOC119160598"/>
<evidence type="ECO:0000256" key="2">
    <source>
        <dbReference type="SAM" id="MobiDB-lite"/>
    </source>
</evidence>
<dbReference type="EMBL" id="JABSTU010000005">
    <property type="protein sequence ID" value="KAH8032421.1"/>
    <property type="molecule type" value="Genomic_DNA"/>
</dbReference>
<sequence length="109" mass="12391">MPCEATPLLVSDHHQHPVSIASAGIEEYDYVSGIPPRPQRSHYQDTRHQRPFSCPRLLAADYQNPNEYAPGSPRPRDAFKNVYRQPPVCYSCGAPGHIAQFCRQQRKMT</sequence>
<name>A0A9J6EEA9_RHIMP</name>
<keyword evidence="5" id="KW-1185">Reference proteome</keyword>
<proteinExistence type="predicted"/>
<keyword evidence="1" id="KW-0863">Zinc-finger</keyword>
<dbReference type="Pfam" id="PF00098">
    <property type="entry name" value="zf-CCHC"/>
    <property type="match status" value="1"/>
</dbReference>
<protein>
    <recommendedName>
        <fullName evidence="3">CCHC-type domain-containing protein</fullName>
    </recommendedName>
</protein>
<feature type="domain" description="CCHC-type" evidence="3">
    <location>
        <begin position="89"/>
        <end position="104"/>
    </location>
</feature>
<dbReference type="Proteomes" id="UP000821866">
    <property type="component" value="Chromosome 3"/>
</dbReference>
<accession>A0A9J6EEA9</accession>
<dbReference type="PROSITE" id="PS50158">
    <property type="entry name" value="ZF_CCHC"/>
    <property type="match status" value="1"/>
</dbReference>
<dbReference type="Gene3D" id="4.10.60.10">
    <property type="entry name" value="Zinc finger, CCHC-type"/>
    <property type="match status" value="1"/>
</dbReference>
<dbReference type="AlphaFoldDB" id="A0A9J6EEA9"/>
<reference evidence="4" key="2">
    <citation type="submission" date="2021-09" db="EMBL/GenBank/DDBJ databases">
        <authorList>
            <person name="Jia N."/>
            <person name="Wang J."/>
            <person name="Shi W."/>
            <person name="Du L."/>
            <person name="Sun Y."/>
            <person name="Zhan W."/>
            <person name="Jiang J."/>
            <person name="Wang Q."/>
            <person name="Zhang B."/>
            <person name="Ji P."/>
            <person name="Sakyi L.B."/>
            <person name="Cui X."/>
            <person name="Yuan T."/>
            <person name="Jiang B."/>
            <person name="Yang W."/>
            <person name="Lam T.T.-Y."/>
            <person name="Chang Q."/>
            <person name="Ding S."/>
            <person name="Wang X."/>
            <person name="Zhu J."/>
            <person name="Ruan X."/>
            <person name="Zhao L."/>
            <person name="Wei J."/>
            <person name="Que T."/>
            <person name="Du C."/>
            <person name="Cheng J."/>
            <person name="Dai P."/>
            <person name="Han X."/>
            <person name="Huang E."/>
            <person name="Gao Y."/>
            <person name="Liu J."/>
            <person name="Shao H."/>
            <person name="Ye R."/>
            <person name="Li L."/>
            <person name="Wei W."/>
            <person name="Wang X."/>
            <person name="Wang C."/>
            <person name="Huo Q."/>
            <person name="Li W."/>
            <person name="Guo W."/>
            <person name="Chen H."/>
            <person name="Chen S."/>
            <person name="Zhou L."/>
            <person name="Zhou L."/>
            <person name="Ni X."/>
            <person name="Tian J."/>
            <person name="Zhou Y."/>
            <person name="Sheng Y."/>
            <person name="Liu T."/>
            <person name="Pan Y."/>
            <person name="Xia L."/>
            <person name="Li J."/>
            <person name="Zhao F."/>
            <person name="Cao W."/>
        </authorList>
    </citation>
    <scope>NUCLEOTIDE SEQUENCE</scope>
    <source>
        <strain evidence="4">Rmic-2018</strain>
        <tissue evidence="4">Larvae</tissue>
    </source>
</reference>
<reference evidence="4" key="1">
    <citation type="journal article" date="2020" name="Cell">
        <title>Large-Scale Comparative Analyses of Tick Genomes Elucidate Their Genetic Diversity and Vector Capacities.</title>
        <authorList>
            <consortium name="Tick Genome and Microbiome Consortium (TIGMIC)"/>
            <person name="Jia N."/>
            <person name="Wang J."/>
            <person name="Shi W."/>
            <person name="Du L."/>
            <person name="Sun Y."/>
            <person name="Zhan W."/>
            <person name="Jiang J.F."/>
            <person name="Wang Q."/>
            <person name="Zhang B."/>
            <person name="Ji P."/>
            <person name="Bell-Sakyi L."/>
            <person name="Cui X.M."/>
            <person name="Yuan T.T."/>
            <person name="Jiang B.G."/>
            <person name="Yang W.F."/>
            <person name="Lam T.T."/>
            <person name="Chang Q.C."/>
            <person name="Ding S.J."/>
            <person name="Wang X.J."/>
            <person name="Zhu J.G."/>
            <person name="Ruan X.D."/>
            <person name="Zhao L."/>
            <person name="Wei J.T."/>
            <person name="Ye R.Z."/>
            <person name="Que T.C."/>
            <person name="Du C.H."/>
            <person name="Zhou Y.H."/>
            <person name="Cheng J.X."/>
            <person name="Dai P.F."/>
            <person name="Guo W.B."/>
            <person name="Han X.H."/>
            <person name="Huang E.J."/>
            <person name="Li L.F."/>
            <person name="Wei W."/>
            <person name="Gao Y.C."/>
            <person name="Liu J.Z."/>
            <person name="Shao H.Z."/>
            <person name="Wang X."/>
            <person name="Wang C.C."/>
            <person name="Yang T.C."/>
            <person name="Huo Q.B."/>
            <person name="Li W."/>
            <person name="Chen H.Y."/>
            <person name="Chen S.E."/>
            <person name="Zhou L.G."/>
            <person name="Ni X.B."/>
            <person name="Tian J.H."/>
            <person name="Sheng Y."/>
            <person name="Liu T."/>
            <person name="Pan Y.S."/>
            <person name="Xia L.Y."/>
            <person name="Li J."/>
            <person name="Zhao F."/>
            <person name="Cao W.C."/>
        </authorList>
    </citation>
    <scope>NUCLEOTIDE SEQUENCE</scope>
    <source>
        <strain evidence="4">Rmic-2018</strain>
    </source>
</reference>